<feature type="transmembrane region" description="Helical" evidence="1">
    <location>
        <begin position="64"/>
        <end position="86"/>
    </location>
</feature>
<dbReference type="Pfam" id="PF06541">
    <property type="entry name" value="ABC_trans_CmpB"/>
    <property type="match status" value="1"/>
</dbReference>
<name>A0A9D1ZAI9_9ACTN</name>
<sequence>MTPETQPESGATPQKMPLAYRLYGMFCTLLGIFTLFAVVMFAALMTWALQTDPSMLIVGTDPTLPVVLLAISYVITFADGIALIVFGRMLRKGSRRNAARISHVLIATSVVQILSKLMLQGVDLSLIPDAIQLFLLIAVSVTVDPSLKKERALERHVRDMVEREAAEEGMLGRDVEGKGYIELNFFNLFWVFVICCFLGLIIETVYHFAVVVPGEIQDRAGLLFGPFSPIYGFGAVLMTVALNRFYKANPVIIFVVSAVIGGLFEAATSLFMELGFGAVAWDYSGSTIFGLFPDPIAVIFAGRTSTLFMCMWGVLGFVWIKLCLPWMLKLINLIPWKIRYSFTTLCAVLMLVNGVMTLDALDCWFERLSGIPQTTPVEQFYAEHFDNDYMAHRFESMTITPDDSARVDGAGRADAMEADEAAVEKDADETFEDVA</sequence>
<keyword evidence="1" id="KW-1133">Transmembrane helix</keyword>
<feature type="transmembrane region" description="Helical" evidence="1">
    <location>
        <begin position="251"/>
        <end position="271"/>
    </location>
</feature>
<organism evidence="2 3">
    <name type="scientific">Candidatus Olsenella excrementavium</name>
    <dbReference type="NCBI Taxonomy" id="2838709"/>
    <lineage>
        <taxon>Bacteria</taxon>
        <taxon>Bacillati</taxon>
        <taxon>Actinomycetota</taxon>
        <taxon>Coriobacteriia</taxon>
        <taxon>Coriobacteriales</taxon>
        <taxon>Atopobiaceae</taxon>
        <taxon>Olsenella</taxon>
    </lineage>
</organism>
<reference evidence="2" key="2">
    <citation type="submission" date="2021-04" db="EMBL/GenBank/DDBJ databases">
        <authorList>
            <person name="Gilroy R."/>
        </authorList>
    </citation>
    <scope>NUCLEOTIDE SEQUENCE</scope>
    <source>
        <strain evidence="2">ChiHjej10B9-743</strain>
    </source>
</reference>
<accession>A0A9D1ZAI9</accession>
<feature type="transmembrane region" description="Helical" evidence="1">
    <location>
        <begin position="221"/>
        <end position="242"/>
    </location>
</feature>
<reference evidence="2" key="1">
    <citation type="journal article" date="2021" name="PeerJ">
        <title>Extensive microbial diversity within the chicken gut microbiome revealed by metagenomics and culture.</title>
        <authorList>
            <person name="Gilroy R."/>
            <person name="Ravi A."/>
            <person name="Getino M."/>
            <person name="Pursley I."/>
            <person name="Horton D.L."/>
            <person name="Alikhan N.F."/>
            <person name="Baker D."/>
            <person name="Gharbi K."/>
            <person name="Hall N."/>
            <person name="Watson M."/>
            <person name="Adriaenssens E.M."/>
            <person name="Foster-Nyarko E."/>
            <person name="Jarju S."/>
            <person name="Secka A."/>
            <person name="Antonio M."/>
            <person name="Oren A."/>
            <person name="Chaudhuri R.R."/>
            <person name="La Ragione R."/>
            <person name="Hildebrand F."/>
            <person name="Pallen M.J."/>
        </authorList>
    </citation>
    <scope>NUCLEOTIDE SEQUENCE</scope>
    <source>
        <strain evidence="2">ChiHjej10B9-743</strain>
    </source>
</reference>
<protein>
    <submittedName>
        <fullName evidence="2">ABC transporter permease</fullName>
    </submittedName>
</protein>
<evidence type="ECO:0000256" key="1">
    <source>
        <dbReference type="SAM" id="Phobius"/>
    </source>
</evidence>
<keyword evidence="1" id="KW-0812">Transmembrane</keyword>
<dbReference type="AlphaFoldDB" id="A0A9D1ZAI9"/>
<dbReference type="InterPro" id="IPR010540">
    <property type="entry name" value="CmpB_TMEM229"/>
</dbReference>
<proteinExistence type="predicted"/>
<gene>
    <name evidence="2" type="ORF">IAA42_03705</name>
</gene>
<feature type="transmembrane region" description="Helical" evidence="1">
    <location>
        <begin position="188"/>
        <end position="209"/>
    </location>
</feature>
<comment type="caution">
    <text evidence="2">The sequence shown here is derived from an EMBL/GenBank/DDBJ whole genome shotgun (WGS) entry which is preliminary data.</text>
</comment>
<evidence type="ECO:0000313" key="2">
    <source>
        <dbReference type="EMBL" id="HIY79522.1"/>
    </source>
</evidence>
<dbReference type="Proteomes" id="UP000824133">
    <property type="component" value="Unassembled WGS sequence"/>
</dbReference>
<feature type="transmembrane region" description="Helical" evidence="1">
    <location>
        <begin position="22"/>
        <end position="44"/>
    </location>
</feature>
<dbReference type="EMBL" id="DXCP01000028">
    <property type="protein sequence ID" value="HIY79522.1"/>
    <property type="molecule type" value="Genomic_DNA"/>
</dbReference>
<evidence type="ECO:0000313" key="3">
    <source>
        <dbReference type="Proteomes" id="UP000824133"/>
    </source>
</evidence>
<keyword evidence="1" id="KW-0472">Membrane</keyword>
<feature type="transmembrane region" description="Helical" evidence="1">
    <location>
        <begin position="340"/>
        <end position="361"/>
    </location>
</feature>